<evidence type="ECO:0000256" key="4">
    <source>
        <dbReference type="ARBA" id="ARBA00023136"/>
    </source>
</evidence>
<feature type="transmembrane region" description="Helical" evidence="5">
    <location>
        <begin position="53"/>
        <end position="77"/>
    </location>
</feature>
<dbReference type="AlphaFoldDB" id="X0PI05"/>
<dbReference type="eggNOG" id="COG1814">
    <property type="taxonomic scope" value="Bacteria"/>
</dbReference>
<dbReference type="InterPro" id="IPR008217">
    <property type="entry name" value="Ccc1_fam"/>
</dbReference>
<dbReference type="GO" id="GO:0030026">
    <property type="term" value="P:intracellular manganese ion homeostasis"/>
    <property type="evidence" value="ECO:0007669"/>
    <property type="project" value="InterPro"/>
</dbReference>
<dbReference type="RefSeq" id="WP_035455647.1">
    <property type="nucleotide sequence ID" value="NZ_AZGA01000068.1"/>
</dbReference>
<feature type="transmembrane region" description="Helical" evidence="5">
    <location>
        <begin position="151"/>
        <end position="177"/>
    </location>
</feature>
<reference evidence="6 7" key="1">
    <citation type="journal article" date="2015" name="Genome Announc.">
        <title>Expanding the biotechnology potential of lactobacilli through comparative genomics of 213 strains and associated genera.</title>
        <authorList>
            <person name="Sun Z."/>
            <person name="Harris H.M."/>
            <person name="McCann A."/>
            <person name="Guo C."/>
            <person name="Argimon S."/>
            <person name="Zhang W."/>
            <person name="Yang X."/>
            <person name="Jeffery I.B."/>
            <person name="Cooney J.C."/>
            <person name="Kagawa T.F."/>
            <person name="Liu W."/>
            <person name="Song Y."/>
            <person name="Salvetti E."/>
            <person name="Wrobel A."/>
            <person name="Rasinkangas P."/>
            <person name="Parkhill J."/>
            <person name="Rea M.C."/>
            <person name="O'Sullivan O."/>
            <person name="Ritari J."/>
            <person name="Douillard F.P."/>
            <person name="Paul Ross R."/>
            <person name="Yang R."/>
            <person name="Briner A.E."/>
            <person name="Felis G.E."/>
            <person name="de Vos W.M."/>
            <person name="Barrangou R."/>
            <person name="Klaenhammer T.R."/>
            <person name="Caufield P.W."/>
            <person name="Cui Y."/>
            <person name="Zhang H."/>
            <person name="O'Toole P.W."/>
        </authorList>
    </citation>
    <scope>NUCLEOTIDE SEQUENCE [LARGE SCALE GENOMIC DNA]</scope>
    <source>
        <strain evidence="6 7">DSM 18527</strain>
    </source>
</reference>
<feature type="transmembrane region" description="Helical" evidence="5">
    <location>
        <begin position="183"/>
        <end position="205"/>
    </location>
</feature>
<proteinExistence type="predicted"/>
<dbReference type="PANTHER" id="PTHR31851">
    <property type="entry name" value="FE(2+)/MN(2+) TRANSPORTER PCL1"/>
    <property type="match status" value="1"/>
</dbReference>
<evidence type="ECO:0000256" key="2">
    <source>
        <dbReference type="ARBA" id="ARBA00022692"/>
    </source>
</evidence>
<organism evidence="6 7">
    <name type="scientific">Agrilactobacillus composti DSM 18527 = JCM 14202</name>
    <dbReference type="NCBI Taxonomy" id="1423734"/>
    <lineage>
        <taxon>Bacteria</taxon>
        <taxon>Bacillati</taxon>
        <taxon>Bacillota</taxon>
        <taxon>Bacilli</taxon>
        <taxon>Lactobacillales</taxon>
        <taxon>Lactobacillaceae</taxon>
        <taxon>Agrilactobacillus</taxon>
    </lineage>
</organism>
<dbReference type="GO" id="GO:0012505">
    <property type="term" value="C:endomembrane system"/>
    <property type="evidence" value="ECO:0007669"/>
    <property type="project" value="UniProtKB-SubCell"/>
</dbReference>
<evidence type="ECO:0000313" key="6">
    <source>
        <dbReference type="EMBL" id="KRM32695.1"/>
    </source>
</evidence>
<feature type="transmembrane region" description="Helical" evidence="5">
    <location>
        <begin position="21"/>
        <end position="47"/>
    </location>
</feature>
<evidence type="ECO:0008006" key="8">
    <source>
        <dbReference type="Google" id="ProtNLM"/>
    </source>
</evidence>
<dbReference type="OrthoDB" id="188924at2"/>
<dbReference type="GO" id="GO:0005384">
    <property type="term" value="F:manganese ion transmembrane transporter activity"/>
    <property type="evidence" value="ECO:0007669"/>
    <property type="project" value="InterPro"/>
</dbReference>
<dbReference type="CDD" id="cd02432">
    <property type="entry name" value="Nodulin-21_like_1"/>
    <property type="match status" value="1"/>
</dbReference>
<feature type="transmembrane region" description="Helical" evidence="5">
    <location>
        <begin position="217"/>
        <end position="235"/>
    </location>
</feature>
<keyword evidence="7" id="KW-1185">Reference proteome</keyword>
<gene>
    <name evidence="6" type="ORF">FC83_GL000260</name>
</gene>
<dbReference type="Pfam" id="PF01988">
    <property type="entry name" value="VIT1"/>
    <property type="match status" value="1"/>
</dbReference>
<protein>
    <recommendedName>
        <fullName evidence="8">Integral membrane protein</fullName>
    </recommendedName>
</protein>
<evidence type="ECO:0000256" key="3">
    <source>
        <dbReference type="ARBA" id="ARBA00022989"/>
    </source>
</evidence>
<evidence type="ECO:0000313" key="7">
    <source>
        <dbReference type="Proteomes" id="UP000051236"/>
    </source>
</evidence>
<keyword evidence="2 5" id="KW-0812">Transmembrane</keyword>
<keyword evidence="4 5" id="KW-0472">Membrane</keyword>
<dbReference type="EMBL" id="AZGA01000068">
    <property type="protein sequence ID" value="KRM32695.1"/>
    <property type="molecule type" value="Genomic_DNA"/>
</dbReference>
<comment type="caution">
    <text evidence="6">The sequence shown here is derived from an EMBL/GenBank/DDBJ whole genome shotgun (WGS) entry which is preliminary data.</text>
</comment>
<name>X0PI05_9LACO</name>
<evidence type="ECO:0000256" key="5">
    <source>
        <dbReference type="SAM" id="Phobius"/>
    </source>
</evidence>
<dbReference type="Proteomes" id="UP000051236">
    <property type="component" value="Unassembled WGS sequence"/>
</dbReference>
<accession>X0PI05</accession>
<evidence type="ECO:0000256" key="1">
    <source>
        <dbReference type="ARBA" id="ARBA00004127"/>
    </source>
</evidence>
<sequence>MEKVKASKLIRHKKSSLAEKINVLRASVMGANDGILSIAGIVIGVAGATSNSYAIFLAGIAGMLAGTVSMAMGEYVSVNSQRDMERRAVQEELELLDDHYDDEVDFVTKKYLKTGLKPELAKKAVEEMMTKDALETVVRERFGFDPKEHTSAVAAAIASMISFPTGSILPLVAITLMPRGIRVIATVIAVIVALSLTGYAAAVLGNANRVKAVIRNVISGSLTMLITYFIGSLFAR</sequence>
<dbReference type="PATRIC" id="fig|1423734.3.peg.261"/>
<comment type="subcellular location">
    <subcellularLocation>
        <location evidence="1">Endomembrane system</location>
        <topology evidence="1">Multi-pass membrane protein</topology>
    </subcellularLocation>
</comment>
<keyword evidence="3 5" id="KW-1133">Transmembrane helix</keyword>
<dbReference type="STRING" id="1423734.FC83_GL000260"/>